<keyword evidence="2" id="KW-1185">Reference proteome</keyword>
<dbReference type="RefSeq" id="WP_211010059.1">
    <property type="nucleotide sequence ID" value="NZ_JASJUT010000003.1"/>
</dbReference>
<dbReference type="Proteomes" id="UP001231915">
    <property type="component" value="Unassembled WGS sequence"/>
</dbReference>
<protein>
    <submittedName>
        <fullName evidence="1">Uncharacterized protein</fullName>
    </submittedName>
</protein>
<evidence type="ECO:0000313" key="2">
    <source>
        <dbReference type="Proteomes" id="UP001231915"/>
    </source>
</evidence>
<evidence type="ECO:0000313" key="1">
    <source>
        <dbReference type="EMBL" id="MDK2595032.1"/>
    </source>
</evidence>
<gene>
    <name evidence="1" type="ORF">QNM18_08255</name>
</gene>
<accession>A0ABT7EJ12</accession>
<name>A0ABT7EJ12_9GAMM</name>
<dbReference type="EMBL" id="JASJUT010000003">
    <property type="protein sequence ID" value="MDK2595032.1"/>
    <property type="molecule type" value="Genomic_DNA"/>
</dbReference>
<proteinExistence type="predicted"/>
<reference evidence="1 2" key="1">
    <citation type="submission" date="2023-05" db="EMBL/GenBank/DDBJ databases">
        <title>Pseudoalteromonas ardens sp. nov., Pseudoalteromonas obscura sp. nov., and Pseudoalteromonas umbrosa sp. nov., isolated from the coral Montipora capitata.</title>
        <authorList>
            <person name="Thomas E.M."/>
            <person name="Smith E.M."/>
            <person name="Papke E."/>
            <person name="Shlafstein M.D."/>
            <person name="Oline D.K."/>
            <person name="Videau P."/>
            <person name="Saw J.H."/>
            <person name="Strangman W.K."/>
            <person name="Ushijima B."/>
        </authorList>
    </citation>
    <scope>NUCLEOTIDE SEQUENCE [LARGE SCALE GENOMIC DNA]</scope>
    <source>
        <strain evidence="1 2">P94</strain>
    </source>
</reference>
<comment type="caution">
    <text evidence="1">The sequence shown here is derived from an EMBL/GenBank/DDBJ whole genome shotgun (WGS) entry which is preliminary data.</text>
</comment>
<organism evidence="1 2">
    <name type="scientific">Pseudoalteromonas obscura</name>
    <dbReference type="NCBI Taxonomy" id="3048491"/>
    <lineage>
        <taxon>Bacteria</taxon>
        <taxon>Pseudomonadati</taxon>
        <taxon>Pseudomonadota</taxon>
        <taxon>Gammaproteobacteria</taxon>
        <taxon>Alteromonadales</taxon>
        <taxon>Pseudoalteromonadaceae</taxon>
        <taxon>Pseudoalteromonas</taxon>
    </lineage>
</organism>
<sequence length="57" mass="6283">MMLLKLSKKKVKNLSTPNKTLNRQQTPQIGGANGLDTLGCLPTVNCQVSWQCYSDNC</sequence>